<feature type="non-terminal residue" evidence="1">
    <location>
        <position position="1"/>
    </location>
</feature>
<dbReference type="Proteomes" id="UP000749559">
    <property type="component" value="Unassembled WGS sequence"/>
</dbReference>
<dbReference type="EMBL" id="CAIIXF020000003">
    <property type="protein sequence ID" value="CAH1778556.1"/>
    <property type="molecule type" value="Genomic_DNA"/>
</dbReference>
<name>A0A8S4ND27_OWEFU</name>
<gene>
    <name evidence="1" type="ORF">OFUS_LOCUS5459</name>
</gene>
<organism evidence="1 2">
    <name type="scientific">Owenia fusiformis</name>
    <name type="common">Polychaete worm</name>
    <dbReference type="NCBI Taxonomy" id="6347"/>
    <lineage>
        <taxon>Eukaryota</taxon>
        <taxon>Metazoa</taxon>
        <taxon>Spiralia</taxon>
        <taxon>Lophotrochozoa</taxon>
        <taxon>Annelida</taxon>
        <taxon>Polychaeta</taxon>
        <taxon>Sedentaria</taxon>
        <taxon>Canalipalpata</taxon>
        <taxon>Sabellida</taxon>
        <taxon>Oweniida</taxon>
        <taxon>Oweniidae</taxon>
        <taxon>Owenia</taxon>
    </lineage>
</organism>
<feature type="non-terminal residue" evidence="1">
    <location>
        <position position="171"/>
    </location>
</feature>
<sequence length="171" mass="20210">VDSEIFLNTDHKLIQFSIGELPKAECKEYWDFKGANWNAFTHECNNLFSIYLTASNQEGHSSESTVDADYREICRLIQLASETTLNKKRVNKHSKGWWCRELTSMVKTLRKAKRKLNARYDPANYQAYVKSVDKFQELTESYKNSYWARMFSQLDRNGNDNALWRIVNRYN</sequence>
<accession>A0A8S4ND27</accession>
<evidence type="ECO:0000313" key="1">
    <source>
        <dbReference type="EMBL" id="CAH1778556.1"/>
    </source>
</evidence>
<proteinExistence type="predicted"/>
<reference evidence="1" key="1">
    <citation type="submission" date="2022-03" db="EMBL/GenBank/DDBJ databases">
        <authorList>
            <person name="Martin C."/>
        </authorList>
    </citation>
    <scope>NUCLEOTIDE SEQUENCE</scope>
</reference>
<keyword evidence="2" id="KW-1185">Reference proteome</keyword>
<dbReference type="AlphaFoldDB" id="A0A8S4ND27"/>
<evidence type="ECO:0000313" key="2">
    <source>
        <dbReference type="Proteomes" id="UP000749559"/>
    </source>
</evidence>
<comment type="caution">
    <text evidence="1">The sequence shown here is derived from an EMBL/GenBank/DDBJ whole genome shotgun (WGS) entry which is preliminary data.</text>
</comment>
<protein>
    <submittedName>
        <fullName evidence="1">Uncharacterized protein</fullName>
    </submittedName>
</protein>